<comment type="subcellular location">
    <subcellularLocation>
        <location evidence="1">Endoplasmic reticulum membrane</location>
        <topology evidence="1">Single-pass type IV membrane protein</topology>
    </subcellularLocation>
</comment>
<dbReference type="PROSITE" id="PS00194">
    <property type="entry name" value="THIOREDOXIN_1"/>
    <property type="match status" value="2"/>
</dbReference>
<protein>
    <recommendedName>
        <fullName evidence="2">DnaJ homolog subfamily C member 10</fullName>
    </recommendedName>
    <alternativeName>
        <fullName evidence="3">DnaJ homolog subfamily C member 16</fullName>
    </alternativeName>
    <alternativeName>
        <fullName evidence="6">Endoplasmic reticulum DNA J domain-containing protein 8</fullName>
    </alternativeName>
</protein>
<dbReference type="HOGENOM" id="CLU_023279_0_0_1"/>
<feature type="domain" description="J" evidence="7">
    <location>
        <begin position="50"/>
        <end position="115"/>
    </location>
</feature>
<comment type="function">
    <text evidence="5">Plays an important role in regulating the size of autophagosomes during the formation process.</text>
</comment>
<dbReference type="AlphaFoldDB" id="T1KBH9"/>
<dbReference type="EMBL" id="CAEY01001951">
    <property type="status" value="NOT_ANNOTATED_CDS"/>
    <property type="molecule type" value="Genomic_DNA"/>
</dbReference>
<dbReference type="GO" id="GO:0005788">
    <property type="term" value="C:endoplasmic reticulum lumen"/>
    <property type="evidence" value="ECO:0007669"/>
    <property type="project" value="TreeGrafter"/>
</dbReference>
<dbReference type="PROSITE" id="PS51352">
    <property type="entry name" value="THIOREDOXIN_2"/>
    <property type="match status" value="3"/>
</dbReference>
<evidence type="ECO:0000313" key="10">
    <source>
        <dbReference type="Proteomes" id="UP000015104"/>
    </source>
</evidence>
<dbReference type="Pfam" id="PF00085">
    <property type="entry name" value="Thioredoxin"/>
    <property type="match status" value="4"/>
</dbReference>
<accession>T1KBH9</accession>
<dbReference type="SUPFAM" id="SSF46565">
    <property type="entry name" value="Chaperone J-domain"/>
    <property type="match status" value="1"/>
</dbReference>
<dbReference type="InterPro" id="IPR001623">
    <property type="entry name" value="DnaJ_domain"/>
</dbReference>
<dbReference type="eggNOG" id="KOG0713">
    <property type="taxonomic scope" value="Eukaryota"/>
</dbReference>
<reference evidence="10" key="1">
    <citation type="submission" date="2011-08" db="EMBL/GenBank/DDBJ databases">
        <authorList>
            <person name="Rombauts S."/>
        </authorList>
    </citation>
    <scope>NUCLEOTIDE SEQUENCE</scope>
    <source>
        <strain evidence="10">London</strain>
    </source>
</reference>
<reference evidence="9" key="2">
    <citation type="submission" date="2015-06" db="UniProtKB">
        <authorList>
            <consortium name="EnsemblMetazoa"/>
        </authorList>
    </citation>
    <scope>IDENTIFICATION</scope>
</reference>
<keyword evidence="10" id="KW-1185">Reference proteome</keyword>
<evidence type="ECO:0000259" key="8">
    <source>
        <dbReference type="PROSITE" id="PS51352"/>
    </source>
</evidence>
<evidence type="ECO:0000256" key="3">
    <source>
        <dbReference type="ARBA" id="ARBA00020921"/>
    </source>
</evidence>
<dbReference type="FunFam" id="3.40.30.10:FF:000087">
    <property type="entry name" value="DnaJ homolog subfamily C member 10"/>
    <property type="match status" value="1"/>
</dbReference>
<feature type="domain" description="Thioredoxin" evidence="8">
    <location>
        <begin position="609"/>
        <end position="769"/>
    </location>
</feature>
<proteinExistence type="predicted"/>
<dbReference type="Gene3D" id="3.40.30.10">
    <property type="entry name" value="Glutaredoxin"/>
    <property type="match status" value="6"/>
</dbReference>
<dbReference type="GO" id="GO:0005789">
    <property type="term" value="C:endoplasmic reticulum membrane"/>
    <property type="evidence" value="ECO:0007669"/>
    <property type="project" value="UniProtKB-SubCell"/>
</dbReference>
<dbReference type="Proteomes" id="UP000015104">
    <property type="component" value="Unassembled WGS sequence"/>
</dbReference>
<feature type="domain" description="Thioredoxin" evidence="8">
    <location>
        <begin position="147"/>
        <end position="249"/>
    </location>
</feature>
<dbReference type="PANTHER" id="PTHR44340">
    <property type="entry name" value="DNAJ HOMOLOG SUBFAMILY C MEMBER 10"/>
    <property type="match status" value="1"/>
</dbReference>
<dbReference type="SUPFAM" id="SSF52833">
    <property type="entry name" value="Thioredoxin-like"/>
    <property type="match status" value="5"/>
</dbReference>
<dbReference type="PRINTS" id="PR00421">
    <property type="entry name" value="THIOREDOXIN"/>
</dbReference>
<dbReference type="InterPro" id="IPR036249">
    <property type="entry name" value="Thioredoxin-like_sf"/>
</dbReference>
<keyword evidence="4" id="KW-0072">Autophagy</keyword>
<dbReference type="InterPro" id="IPR017937">
    <property type="entry name" value="Thioredoxin_CS"/>
</dbReference>
<evidence type="ECO:0000256" key="1">
    <source>
        <dbReference type="ARBA" id="ARBA00004163"/>
    </source>
</evidence>
<dbReference type="EnsemblMetazoa" id="tetur08g04150.1">
    <property type="protein sequence ID" value="tetur08g04150.1"/>
    <property type="gene ID" value="tetur08g04150"/>
</dbReference>
<dbReference type="InterPro" id="IPR018253">
    <property type="entry name" value="DnaJ_domain_CS"/>
</dbReference>
<dbReference type="eggNOG" id="KOG0191">
    <property type="taxonomic scope" value="Eukaryota"/>
</dbReference>
<dbReference type="PANTHER" id="PTHR44340:SF1">
    <property type="entry name" value="DNAJ HOMOLOG SUBFAMILY C MEMBER 10"/>
    <property type="match status" value="1"/>
</dbReference>
<dbReference type="GO" id="GO:0036498">
    <property type="term" value="P:IRE1-mediated unfolded protein response"/>
    <property type="evidence" value="ECO:0007669"/>
    <property type="project" value="TreeGrafter"/>
</dbReference>
<dbReference type="SMART" id="SM00271">
    <property type="entry name" value="DnaJ"/>
    <property type="match status" value="1"/>
</dbReference>
<dbReference type="Pfam" id="PF00226">
    <property type="entry name" value="DnaJ"/>
    <property type="match status" value="1"/>
</dbReference>
<dbReference type="GO" id="GO:0006914">
    <property type="term" value="P:autophagy"/>
    <property type="evidence" value="ECO:0007669"/>
    <property type="project" value="UniProtKB-KW"/>
</dbReference>
<organism evidence="9 10">
    <name type="scientific">Tetranychus urticae</name>
    <name type="common">Two-spotted spider mite</name>
    <dbReference type="NCBI Taxonomy" id="32264"/>
    <lineage>
        <taxon>Eukaryota</taxon>
        <taxon>Metazoa</taxon>
        <taxon>Ecdysozoa</taxon>
        <taxon>Arthropoda</taxon>
        <taxon>Chelicerata</taxon>
        <taxon>Arachnida</taxon>
        <taxon>Acari</taxon>
        <taxon>Acariformes</taxon>
        <taxon>Trombidiformes</taxon>
        <taxon>Prostigmata</taxon>
        <taxon>Eleutherengona</taxon>
        <taxon>Raphignathae</taxon>
        <taxon>Tetranychoidea</taxon>
        <taxon>Tetranychidae</taxon>
        <taxon>Tetranychus</taxon>
    </lineage>
</organism>
<evidence type="ECO:0000256" key="5">
    <source>
        <dbReference type="ARBA" id="ARBA00035002"/>
    </source>
</evidence>
<evidence type="ECO:0000259" key="7">
    <source>
        <dbReference type="PROSITE" id="PS50076"/>
    </source>
</evidence>
<evidence type="ECO:0000256" key="6">
    <source>
        <dbReference type="ARBA" id="ARBA00035043"/>
    </source>
</evidence>
<evidence type="ECO:0000313" key="9">
    <source>
        <dbReference type="EnsemblMetazoa" id="tetur08g04150.1"/>
    </source>
</evidence>
<dbReference type="GO" id="GO:0051787">
    <property type="term" value="F:misfolded protein binding"/>
    <property type="evidence" value="ECO:0007669"/>
    <property type="project" value="TreeGrafter"/>
</dbReference>
<dbReference type="Gene3D" id="1.10.287.110">
    <property type="entry name" value="DnaJ domain"/>
    <property type="match status" value="1"/>
</dbReference>
<evidence type="ECO:0000256" key="2">
    <source>
        <dbReference type="ARBA" id="ARBA00020920"/>
    </source>
</evidence>
<dbReference type="PROSITE" id="PS50076">
    <property type="entry name" value="DNAJ_2"/>
    <property type="match status" value="1"/>
</dbReference>
<dbReference type="PROSITE" id="PS00636">
    <property type="entry name" value="DNAJ_1"/>
    <property type="match status" value="1"/>
</dbReference>
<dbReference type="FunFam" id="1.10.287.110:FF:000029">
    <property type="entry name" value="DnaJ homolog subfamily C member 10"/>
    <property type="match status" value="1"/>
</dbReference>
<dbReference type="CDD" id="cd06257">
    <property type="entry name" value="DnaJ"/>
    <property type="match status" value="1"/>
</dbReference>
<sequence>MLIKLDILGPIGTSKINYSSMVVKRISAILQILILVIIISNPWEVDAGEDYYQLLGITKSADNREIRKAFKKLALIHHPDKNKDDPKANEMFVKINRAYEVLKDEETRKKYDLHGEEGLKDDFERGQSWHSWNYYEESFGIYDDDPQIITLSRSEFEASVTNSPFIWFINFYSPQCSHCHHIAPEWRSMARELENIIRVGAVNCEEDWVLCREQRIHGFPSLILYPKKQLYEGKRTSDALTEFVLSNLPNKVIKITEDFLKSEDTLKNIYWLISFCSDKSDCQFEDSLVKLAIALDGLTKVSENVKCDKEPELCRMFGINDKAIRLYKNVSNVKDFIEISYSQDPKDIISSVLHQLPGLEELDETKFKLPPLLKNISTGQINCKIEKNICSNYQLSTFPKFLVFRDQDSYEVYHGRISAHDVATFALESLTSHLNTLSPAQFEEAIKNQDKPWLVDFYAPWCPPCMNFMPEIRKTSKTLGSTINFGTVDCTIHSTLCRKYNIRSYPTLILYNQSSPHQFFGNHKSADLIDFIQDTLNPPVESLTATNFGEKVLDRDSETIYLVDFYAPWCRPCQEFAPVWRKIAKLMKPETNVKVADVNCQDQLDLCSSQGVKTYPTIRLYPSKRDSRFKEPFFAFNGYNRDIQSVRVWIYYYLPTLVRSIDSPILFEKLLNSKYAYLVDYYAPWCAHCQTFAPDFEIVSKKLKEDGIKTAKIDCQEHVELCSKANVRAYPTLRFYPGAVDGETQGPHGIDIDTYHVDSIISQVKKYVKPKIIKDEL</sequence>
<dbReference type="GO" id="GO:0015035">
    <property type="term" value="F:protein-disulfide reductase activity"/>
    <property type="evidence" value="ECO:0007669"/>
    <property type="project" value="TreeGrafter"/>
</dbReference>
<dbReference type="PRINTS" id="PR00625">
    <property type="entry name" value="JDOMAIN"/>
</dbReference>
<name>T1KBH9_TETUR</name>
<evidence type="ECO:0000256" key="4">
    <source>
        <dbReference type="ARBA" id="ARBA00023006"/>
    </source>
</evidence>
<dbReference type="InterPro" id="IPR036869">
    <property type="entry name" value="J_dom_sf"/>
</dbReference>
<dbReference type="STRING" id="32264.T1KBH9"/>
<feature type="domain" description="Thioredoxin" evidence="8">
    <location>
        <begin position="416"/>
        <end position="537"/>
    </location>
</feature>
<dbReference type="GO" id="GO:0016671">
    <property type="term" value="F:oxidoreductase activity, acting on a sulfur group of donors, disulfide as acceptor"/>
    <property type="evidence" value="ECO:0007669"/>
    <property type="project" value="TreeGrafter"/>
</dbReference>
<dbReference type="InterPro" id="IPR052460">
    <property type="entry name" value="ER_disulfide_reductase"/>
</dbReference>
<dbReference type="InterPro" id="IPR013766">
    <property type="entry name" value="Thioredoxin_domain"/>
</dbReference>